<gene>
    <name evidence="1" type="ORF">BG258_09990</name>
</gene>
<dbReference type="AlphaFoldDB" id="A0A1E4R6X5"/>
<organism evidence="1 2">
    <name type="scientific">Lysinibacillus fusiformis</name>
    <dbReference type="NCBI Taxonomy" id="28031"/>
    <lineage>
        <taxon>Bacteria</taxon>
        <taxon>Bacillati</taxon>
        <taxon>Bacillota</taxon>
        <taxon>Bacilli</taxon>
        <taxon>Bacillales</taxon>
        <taxon>Bacillaceae</taxon>
        <taxon>Lysinibacillus</taxon>
    </lineage>
</organism>
<protein>
    <submittedName>
        <fullName evidence="1">Uncharacterized protein</fullName>
    </submittedName>
</protein>
<accession>A0A1E4R6X5</accession>
<sequence>MTKTNIEILEELIEKGYTLVRKNPTSIALEFKQDYYAEVDKIKRDRDLTPAAKAYKQEQLQEKFGKRLFEVLAEQKADYKKVVEQAQKLAQTIQTTPHDKPKDDLKVKLFEDEIASLVTSTMLGTNAGRSIEALDDFIGKYGDEPYFAQQIKSQFPQFASNVLGIESSPQNRFALSKVLERVESKVTTPERAKAAEALGFFGNGDVKFYPEGLAPYNAIQQIIGRDAARYLNEPEKAVELISTAE</sequence>
<name>A0A1E4R6X5_9BACI</name>
<evidence type="ECO:0000313" key="2">
    <source>
        <dbReference type="Proteomes" id="UP000094784"/>
    </source>
</evidence>
<evidence type="ECO:0000313" key="1">
    <source>
        <dbReference type="EMBL" id="ODV56204.1"/>
    </source>
</evidence>
<comment type="caution">
    <text evidence="1">The sequence shown here is derived from an EMBL/GenBank/DDBJ whole genome shotgun (WGS) entry which is preliminary data.</text>
</comment>
<proteinExistence type="predicted"/>
<dbReference type="EMBL" id="MECQ01000001">
    <property type="protein sequence ID" value="ODV56204.1"/>
    <property type="molecule type" value="Genomic_DNA"/>
</dbReference>
<reference evidence="1 2" key="1">
    <citation type="submission" date="2016-09" db="EMBL/GenBank/DDBJ databases">
        <title>Draft genome sequence of the soil isolate, Lysinibacillus fusiformis M5, a potential hypoxanthine producer.</title>
        <authorList>
            <person name="Gallegos-Monterrosa R."/>
            <person name="Maroti G."/>
            <person name="Balint B."/>
            <person name="Kovacs A.T."/>
        </authorList>
    </citation>
    <scope>NUCLEOTIDE SEQUENCE [LARGE SCALE GENOMIC DNA]</scope>
    <source>
        <strain evidence="1 2">M5</strain>
    </source>
</reference>
<dbReference type="Proteomes" id="UP000094784">
    <property type="component" value="Unassembled WGS sequence"/>
</dbReference>
<dbReference type="RefSeq" id="WP_069481210.1">
    <property type="nucleotide sequence ID" value="NZ_KV766182.1"/>
</dbReference>